<evidence type="ECO:0000313" key="7">
    <source>
        <dbReference type="Proteomes" id="UP000295066"/>
    </source>
</evidence>
<keyword evidence="7" id="KW-1185">Reference proteome</keyword>
<keyword evidence="2" id="KW-0645">Protease</keyword>
<reference evidence="6 7" key="1">
    <citation type="submission" date="2019-03" db="EMBL/GenBank/DDBJ databases">
        <title>Genomic Encyclopedia of Type Strains, Phase IV (KMG-IV): sequencing the most valuable type-strain genomes for metagenomic binning, comparative biology and taxonomic classification.</title>
        <authorList>
            <person name="Goeker M."/>
        </authorList>
    </citation>
    <scope>NUCLEOTIDE SEQUENCE [LARGE SCALE GENOMIC DNA]</scope>
    <source>
        <strain evidence="6 7">DSM 25964</strain>
    </source>
</reference>
<proteinExistence type="inferred from homology"/>
<dbReference type="EMBL" id="SORI01000002">
    <property type="protein sequence ID" value="TDY63048.1"/>
    <property type="molecule type" value="Genomic_DNA"/>
</dbReference>
<gene>
    <name evidence="6" type="ORF">C8D99_10229</name>
</gene>
<dbReference type="Gene3D" id="2.120.10.30">
    <property type="entry name" value="TolB, C-terminal domain"/>
    <property type="match status" value="1"/>
</dbReference>
<keyword evidence="3" id="KW-0378">Hydrolase</keyword>
<dbReference type="Proteomes" id="UP000295066">
    <property type="component" value="Unassembled WGS sequence"/>
</dbReference>
<comment type="similarity">
    <text evidence="1">Belongs to the peptidase S9C family.</text>
</comment>
<evidence type="ECO:0000256" key="3">
    <source>
        <dbReference type="ARBA" id="ARBA00022801"/>
    </source>
</evidence>
<dbReference type="GO" id="GO:0004252">
    <property type="term" value="F:serine-type endopeptidase activity"/>
    <property type="evidence" value="ECO:0007669"/>
    <property type="project" value="TreeGrafter"/>
</dbReference>
<dbReference type="InterPro" id="IPR011042">
    <property type="entry name" value="6-blade_b-propeller_TolB-like"/>
</dbReference>
<dbReference type="GO" id="GO:0004177">
    <property type="term" value="F:aminopeptidase activity"/>
    <property type="evidence" value="ECO:0007669"/>
    <property type="project" value="UniProtKB-KW"/>
</dbReference>
<name>A0A4R8MDM0_9BACT</name>
<dbReference type="RefSeq" id="WP_133955838.1">
    <property type="nucleotide sequence ID" value="NZ_SORI01000002.1"/>
</dbReference>
<dbReference type="PANTHER" id="PTHR42776:SF27">
    <property type="entry name" value="DIPEPTIDYL PEPTIDASE FAMILY MEMBER 6"/>
    <property type="match status" value="1"/>
</dbReference>
<evidence type="ECO:0000313" key="6">
    <source>
        <dbReference type="EMBL" id="TDY63048.1"/>
    </source>
</evidence>
<dbReference type="SUPFAM" id="SSF53474">
    <property type="entry name" value="alpha/beta-Hydrolases"/>
    <property type="match status" value="1"/>
</dbReference>
<keyword evidence="4" id="KW-0720">Serine protease</keyword>
<sequence>MKRPVELTDLLRYRFLSAPEFSPDGSAVCFFVHQADYDNNSYTSNLWLYDLPSDSLRQLTSSGREKAFAWMPDGRSVLFSSGRNDAKKTETALYVIDISGGEATHLRTLPRALSSLSPMADGSLIALGVDEPSFDNPYDADMMFFDQVPFCSNGKGYTGQKRKRLYRYAPDGTEQQLTPDLLDAENYTLSEDGKKALVWGPVFTDVRGQYSALVEIETAGGGVVREILPGTGFSCRWAGWLDGQILVTGSNYAAHGVNENVKFHLVGDGKTLCITPGLDRGLRNSVGSDCRYGSTDLNLAFSAEGGRAWFVSTDNFRSHLHTVDASGKVEQFTSELFSVDDWRIRGGRAAVVGMKGLQLQELYLADGREERQLTHFNDWVAEECLLSVPEHVTVDNGTEEPLDGWYMKPVNFEEGKRYPSILNIHGGPKFVYGDVFFHEMQYWTSKGYAVFFCNPRGSDGKGNGFDDIRGKYGTVDYDDLMTFTDWIVDNVPFVDGDKLAVTGGSYGGYMTNWIIGHTDRFRAAASQRSISNWISKMGISDIGYYFVPDQQGADIWSDHEKLWQHSPLKYADRAKTPTLFIHSEEDHRCELTQGLQMFTALKLHGVETQICVFRGENHELSRSGRPRPRLTRLRKMTEWFDRFLTAGEE</sequence>
<evidence type="ECO:0000256" key="1">
    <source>
        <dbReference type="ARBA" id="ARBA00010040"/>
    </source>
</evidence>
<dbReference type="InterPro" id="IPR011659">
    <property type="entry name" value="WD40"/>
</dbReference>
<dbReference type="Gene3D" id="3.40.50.1820">
    <property type="entry name" value="alpha/beta hydrolase"/>
    <property type="match status" value="1"/>
</dbReference>
<dbReference type="AlphaFoldDB" id="A0A4R8MDM0"/>
<keyword evidence="6" id="KW-0031">Aminopeptidase</keyword>
<dbReference type="InterPro" id="IPR001375">
    <property type="entry name" value="Peptidase_S9_cat"/>
</dbReference>
<dbReference type="Pfam" id="PF00326">
    <property type="entry name" value="Peptidase_S9"/>
    <property type="match status" value="1"/>
</dbReference>
<comment type="caution">
    <text evidence="6">The sequence shown here is derived from an EMBL/GenBank/DDBJ whole genome shotgun (WGS) entry which is preliminary data.</text>
</comment>
<dbReference type="SUPFAM" id="SSF82171">
    <property type="entry name" value="DPP6 N-terminal domain-like"/>
    <property type="match status" value="1"/>
</dbReference>
<dbReference type="PANTHER" id="PTHR42776">
    <property type="entry name" value="SERINE PEPTIDASE S9 FAMILY MEMBER"/>
    <property type="match status" value="1"/>
</dbReference>
<dbReference type="Pfam" id="PF07676">
    <property type="entry name" value="PD40"/>
    <property type="match status" value="1"/>
</dbReference>
<accession>A0A4R8MDM0</accession>
<evidence type="ECO:0000259" key="5">
    <source>
        <dbReference type="Pfam" id="PF00326"/>
    </source>
</evidence>
<dbReference type="InterPro" id="IPR029058">
    <property type="entry name" value="AB_hydrolase_fold"/>
</dbReference>
<feature type="domain" description="Peptidase S9 prolyl oligopeptidase catalytic" evidence="5">
    <location>
        <begin position="436"/>
        <end position="644"/>
    </location>
</feature>
<evidence type="ECO:0000256" key="4">
    <source>
        <dbReference type="ARBA" id="ARBA00022825"/>
    </source>
</evidence>
<dbReference type="FunFam" id="3.40.50.1820:FF:000028">
    <property type="entry name" value="S9 family peptidase"/>
    <property type="match status" value="1"/>
</dbReference>
<protein>
    <submittedName>
        <fullName evidence="6">Dipeptidyl aminopeptidase/acylaminoacyl peptidase</fullName>
    </submittedName>
</protein>
<dbReference type="GO" id="GO:0006508">
    <property type="term" value="P:proteolysis"/>
    <property type="evidence" value="ECO:0007669"/>
    <property type="project" value="UniProtKB-KW"/>
</dbReference>
<evidence type="ECO:0000256" key="2">
    <source>
        <dbReference type="ARBA" id="ARBA00022670"/>
    </source>
</evidence>
<organism evidence="6 7">
    <name type="scientific">Aminivibrio pyruvatiphilus</name>
    <dbReference type="NCBI Taxonomy" id="1005740"/>
    <lineage>
        <taxon>Bacteria</taxon>
        <taxon>Thermotogati</taxon>
        <taxon>Synergistota</taxon>
        <taxon>Synergistia</taxon>
        <taxon>Synergistales</taxon>
        <taxon>Aminobacteriaceae</taxon>
        <taxon>Aminivibrio</taxon>
    </lineage>
</organism>
<dbReference type="OrthoDB" id="108903at2"/>